<reference evidence="1" key="1">
    <citation type="submission" date="2020-07" db="EMBL/GenBank/DDBJ databases">
        <title>Huge and variable diversity of episymbiotic CPR bacteria and DPANN archaea in groundwater ecosystems.</title>
        <authorList>
            <person name="He C.Y."/>
            <person name="Keren R."/>
            <person name="Whittaker M."/>
            <person name="Farag I.F."/>
            <person name="Doudna J."/>
            <person name="Cate J.H.D."/>
            <person name="Banfield J.F."/>
        </authorList>
    </citation>
    <scope>NUCLEOTIDE SEQUENCE</scope>
    <source>
        <strain evidence="1">NC_groundwater_763_Ag_S-0.2um_68_21</strain>
    </source>
</reference>
<evidence type="ECO:0000313" key="1">
    <source>
        <dbReference type="EMBL" id="MBI3129436.1"/>
    </source>
</evidence>
<protein>
    <submittedName>
        <fullName evidence="1">Hemin uptake protein HemP</fullName>
    </submittedName>
</protein>
<evidence type="ECO:0000313" key="2">
    <source>
        <dbReference type="Proteomes" id="UP000782312"/>
    </source>
</evidence>
<dbReference type="Proteomes" id="UP000782312">
    <property type="component" value="Unassembled WGS sequence"/>
</dbReference>
<sequence length="43" mass="4617">MAGGKPVIEASELFGGASSLIIRHEGAEYCLERTRSGKLLLKK</sequence>
<organism evidence="1 2">
    <name type="scientific">Tectimicrobiota bacterium</name>
    <dbReference type="NCBI Taxonomy" id="2528274"/>
    <lineage>
        <taxon>Bacteria</taxon>
        <taxon>Pseudomonadati</taxon>
        <taxon>Nitrospinota/Tectimicrobiota group</taxon>
        <taxon>Candidatus Tectimicrobiota</taxon>
    </lineage>
</organism>
<proteinExistence type="predicted"/>
<dbReference type="Gene3D" id="2.10.70.10">
    <property type="entry name" value="Complement Module, domain 1"/>
    <property type="match status" value="1"/>
</dbReference>
<gene>
    <name evidence="1" type="primary">hemP</name>
    <name evidence="1" type="ORF">HYZ11_17650</name>
</gene>
<dbReference type="AlphaFoldDB" id="A0A932I163"/>
<comment type="caution">
    <text evidence="1">The sequence shown here is derived from an EMBL/GenBank/DDBJ whole genome shotgun (WGS) entry which is preliminary data.</text>
</comment>
<dbReference type="Pfam" id="PF10636">
    <property type="entry name" value="hemP"/>
    <property type="match status" value="1"/>
</dbReference>
<dbReference type="InterPro" id="IPR019600">
    <property type="entry name" value="Hemin_uptake_protein_HemP"/>
</dbReference>
<dbReference type="EMBL" id="JACPUR010000041">
    <property type="protein sequence ID" value="MBI3129436.1"/>
    <property type="molecule type" value="Genomic_DNA"/>
</dbReference>
<accession>A0A932I163</accession>
<name>A0A932I163_UNCTE</name>